<reference evidence="2" key="1">
    <citation type="submission" date="2020-06" db="EMBL/GenBank/DDBJ databases">
        <authorList>
            <person name="Li T."/>
            <person name="Hu X."/>
            <person name="Zhang T."/>
            <person name="Song X."/>
            <person name="Zhang H."/>
            <person name="Dai N."/>
            <person name="Sheng W."/>
            <person name="Hou X."/>
            <person name="Wei L."/>
        </authorList>
    </citation>
    <scope>NUCLEOTIDE SEQUENCE</scope>
    <source>
        <strain evidence="2">G02</strain>
        <tissue evidence="2">Leaf</tissue>
    </source>
</reference>
<dbReference type="CDD" id="cd06222">
    <property type="entry name" value="RNase_H_like"/>
    <property type="match status" value="1"/>
</dbReference>
<evidence type="ECO:0000259" key="1">
    <source>
        <dbReference type="PROSITE" id="PS50879"/>
    </source>
</evidence>
<dbReference type="InterPro" id="IPR002156">
    <property type="entry name" value="RNaseH_domain"/>
</dbReference>
<evidence type="ECO:0000313" key="2">
    <source>
        <dbReference type="EMBL" id="KAL0345186.1"/>
    </source>
</evidence>
<gene>
    <name evidence="2" type="ORF">Sradi_4349900</name>
</gene>
<feature type="domain" description="RNase H type-1" evidence="1">
    <location>
        <begin position="23"/>
        <end position="153"/>
    </location>
</feature>
<name>A0AAW2NRN8_SESRA</name>
<dbReference type="EMBL" id="JACGWJ010000019">
    <property type="protein sequence ID" value="KAL0345186.1"/>
    <property type="molecule type" value="Genomic_DNA"/>
</dbReference>
<dbReference type="Gene3D" id="3.30.420.10">
    <property type="entry name" value="Ribonuclease H-like superfamily/Ribonuclease H"/>
    <property type="match status" value="1"/>
</dbReference>
<dbReference type="SUPFAM" id="SSF53098">
    <property type="entry name" value="Ribonuclease H-like"/>
    <property type="match status" value="1"/>
</dbReference>
<sequence length="195" mass="22012">MNNSNISSKKRTFSILCNWQPPPTEWFKLNIDGSSLGNPGKSGYGGIIRDEAGNIIVAFSGYIGNATNNVAECWALRNGLDVARKYNCRNIIIETDSKTLLHLLRREDSAPKVLIPLLRDSRKLLQEFGSVKATFCYREVNRTADLLARSAAVNEDPMQIFLQMPPFVHEFVMTDPYYSCTRITTSHFVMAFNLQ</sequence>
<protein>
    <recommendedName>
        <fullName evidence="1">RNase H type-1 domain-containing protein</fullName>
    </recommendedName>
</protein>
<dbReference type="InterPro" id="IPR012337">
    <property type="entry name" value="RNaseH-like_sf"/>
</dbReference>
<dbReference type="GO" id="GO:0004523">
    <property type="term" value="F:RNA-DNA hybrid ribonuclease activity"/>
    <property type="evidence" value="ECO:0007669"/>
    <property type="project" value="InterPro"/>
</dbReference>
<dbReference type="InterPro" id="IPR036397">
    <property type="entry name" value="RNaseH_sf"/>
</dbReference>
<dbReference type="PANTHER" id="PTHR47723:SF19">
    <property type="entry name" value="POLYNUCLEOTIDYL TRANSFERASE, RIBONUCLEASE H-LIKE SUPERFAMILY PROTEIN"/>
    <property type="match status" value="1"/>
</dbReference>
<dbReference type="PROSITE" id="PS50879">
    <property type="entry name" value="RNASE_H_1"/>
    <property type="match status" value="1"/>
</dbReference>
<dbReference type="GO" id="GO:0003676">
    <property type="term" value="F:nucleic acid binding"/>
    <property type="evidence" value="ECO:0007669"/>
    <property type="project" value="InterPro"/>
</dbReference>
<dbReference type="Pfam" id="PF13456">
    <property type="entry name" value="RVT_3"/>
    <property type="match status" value="1"/>
</dbReference>
<dbReference type="PANTHER" id="PTHR47723">
    <property type="entry name" value="OS05G0353850 PROTEIN"/>
    <property type="match status" value="1"/>
</dbReference>
<reference evidence="2" key="2">
    <citation type="journal article" date="2024" name="Plant">
        <title>Genomic evolution and insights into agronomic trait innovations of Sesamum species.</title>
        <authorList>
            <person name="Miao H."/>
            <person name="Wang L."/>
            <person name="Qu L."/>
            <person name="Liu H."/>
            <person name="Sun Y."/>
            <person name="Le M."/>
            <person name="Wang Q."/>
            <person name="Wei S."/>
            <person name="Zheng Y."/>
            <person name="Lin W."/>
            <person name="Duan Y."/>
            <person name="Cao H."/>
            <person name="Xiong S."/>
            <person name="Wang X."/>
            <person name="Wei L."/>
            <person name="Li C."/>
            <person name="Ma Q."/>
            <person name="Ju M."/>
            <person name="Zhao R."/>
            <person name="Li G."/>
            <person name="Mu C."/>
            <person name="Tian Q."/>
            <person name="Mei H."/>
            <person name="Zhang T."/>
            <person name="Gao T."/>
            <person name="Zhang H."/>
        </authorList>
    </citation>
    <scope>NUCLEOTIDE SEQUENCE</scope>
    <source>
        <strain evidence="2">G02</strain>
    </source>
</reference>
<organism evidence="2">
    <name type="scientific">Sesamum radiatum</name>
    <name type="common">Black benniseed</name>
    <dbReference type="NCBI Taxonomy" id="300843"/>
    <lineage>
        <taxon>Eukaryota</taxon>
        <taxon>Viridiplantae</taxon>
        <taxon>Streptophyta</taxon>
        <taxon>Embryophyta</taxon>
        <taxon>Tracheophyta</taxon>
        <taxon>Spermatophyta</taxon>
        <taxon>Magnoliopsida</taxon>
        <taxon>eudicotyledons</taxon>
        <taxon>Gunneridae</taxon>
        <taxon>Pentapetalae</taxon>
        <taxon>asterids</taxon>
        <taxon>lamiids</taxon>
        <taxon>Lamiales</taxon>
        <taxon>Pedaliaceae</taxon>
        <taxon>Sesamum</taxon>
    </lineage>
</organism>
<comment type="caution">
    <text evidence="2">The sequence shown here is derived from an EMBL/GenBank/DDBJ whole genome shotgun (WGS) entry which is preliminary data.</text>
</comment>
<proteinExistence type="predicted"/>
<dbReference type="InterPro" id="IPR044730">
    <property type="entry name" value="RNase_H-like_dom_plant"/>
</dbReference>
<dbReference type="InterPro" id="IPR053151">
    <property type="entry name" value="RNase_H-like"/>
</dbReference>
<dbReference type="AlphaFoldDB" id="A0AAW2NRN8"/>
<accession>A0AAW2NRN8</accession>